<keyword evidence="3" id="KW-0862">Zinc</keyword>
<dbReference type="PANTHER" id="PTHR14742:SF0">
    <property type="entry name" value="RIBONUCLEASE P PROTEIN SUBUNIT P21"/>
    <property type="match status" value="1"/>
</dbReference>
<evidence type="ECO:0000256" key="2">
    <source>
        <dbReference type="ARBA" id="ARBA00022723"/>
    </source>
</evidence>
<comment type="caution">
    <text evidence="6">The sequence shown here is derived from an EMBL/GenBank/DDBJ whole genome shotgun (WGS) entry which is preliminary data.</text>
</comment>
<accession>A0A9W5WUJ5</accession>
<evidence type="ECO:0000256" key="1">
    <source>
        <dbReference type="ARBA" id="ARBA00022694"/>
    </source>
</evidence>
<comment type="similarity">
    <text evidence="4">Belongs to the eukaryotic/archaeal RNase P protein component 4 family.</text>
</comment>
<dbReference type="AlphaFoldDB" id="A0A9W5WUJ5"/>
<dbReference type="Gene3D" id="6.20.50.20">
    <property type="match status" value="1"/>
</dbReference>
<organism evidence="6 7">
    <name type="scientific">Babesia ovis</name>
    <dbReference type="NCBI Taxonomy" id="5869"/>
    <lineage>
        <taxon>Eukaryota</taxon>
        <taxon>Sar</taxon>
        <taxon>Alveolata</taxon>
        <taxon>Apicomplexa</taxon>
        <taxon>Aconoidasida</taxon>
        <taxon>Piroplasmida</taxon>
        <taxon>Babesiidae</taxon>
        <taxon>Babesia</taxon>
    </lineage>
</organism>
<feature type="region of interest" description="Disordered" evidence="5">
    <location>
        <begin position="1"/>
        <end position="20"/>
    </location>
</feature>
<dbReference type="PANTHER" id="PTHR14742">
    <property type="entry name" value="RIBONUCLEASE P SUBUNIT P21"/>
    <property type="match status" value="1"/>
</dbReference>
<keyword evidence="1" id="KW-0819">tRNA processing</keyword>
<feature type="compositionally biased region" description="Basic and acidic residues" evidence="5">
    <location>
        <begin position="1"/>
        <end position="19"/>
    </location>
</feature>
<dbReference type="GO" id="GO:0005655">
    <property type="term" value="C:nucleolar ribonuclease P complex"/>
    <property type="evidence" value="ECO:0007669"/>
    <property type="project" value="TreeGrafter"/>
</dbReference>
<dbReference type="GO" id="GO:0008033">
    <property type="term" value="P:tRNA processing"/>
    <property type="evidence" value="ECO:0007669"/>
    <property type="project" value="UniProtKB-KW"/>
</dbReference>
<dbReference type="GO" id="GO:0046872">
    <property type="term" value="F:metal ion binding"/>
    <property type="evidence" value="ECO:0007669"/>
    <property type="project" value="UniProtKB-KW"/>
</dbReference>
<proteinExistence type="inferred from homology"/>
<evidence type="ECO:0000313" key="6">
    <source>
        <dbReference type="EMBL" id="GFE54045.1"/>
    </source>
</evidence>
<keyword evidence="2" id="KW-0479">Metal-binding</keyword>
<evidence type="ECO:0000313" key="7">
    <source>
        <dbReference type="Proteomes" id="UP001057455"/>
    </source>
</evidence>
<gene>
    <name evidence="6" type="ORF">BaOVIS_014490</name>
</gene>
<reference evidence="6" key="1">
    <citation type="submission" date="2019-12" db="EMBL/GenBank/DDBJ databases">
        <title>Genome sequence of Babesia ovis.</title>
        <authorList>
            <person name="Yamagishi J."/>
            <person name="Sevinc F."/>
            <person name="Xuan X."/>
        </authorList>
    </citation>
    <scope>NUCLEOTIDE SEQUENCE</scope>
    <source>
        <strain evidence="6">Selcuk</strain>
    </source>
</reference>
<protein>
    <submittedName>
        <fullName evidence="6">RNAse P subunit domain containing protein</fullName>
    </submittedName>
</protein>
<evidence type="ECO:0000256" key="4">
    <source>
        <dbReference type="ARBA" id="ARBA00038402"/>
    </source>
</evidence>
<evidence type="ECO:0000256" key="3">
    <source>
        <dbReference type="ARBA" id="ARBA00022833"/>
    </source>
</evidence>
<dbReference type="Pfam" id="PF04032">
    <property type="entry name" value="Rpr2"/>
    <property type="match status" value="1"/>
</dbReference>
<dbReference type="OrthoDB" id="128536at2759"/>
<dbReference type="EMBL" id="BLIY01000008">
    <property type="protein sequence ID" value="GFE54045.1"/>
    <property type="molecule type" value="Genomic_DNA"/>
</dbReference>
<name>A0A9W5WUJ5_BABOV</name>
<sequence>MKRNKTDANAEKARDKSEAAKTAYANNIHVKRLGYLLDAAELMSDAYPNVSRAYVRELREVAQKHVIRLDPSFKRSFCKGCNTVLLPGINAIVRAESHGKQWQRAPGNVCERTLGTDRVGHLNTEAAGEQILDESLFNWMSVTCSVCTRTRRTKLEQSNILPSSITQERVSTEPEMQLS</sequence>
<evidence type="ECO:0000256" key="5">
    <source>
        <dbReference type="SAM" id="MobiDB-lite"/>
    </source>
</evidence>
<keyword evidence="7" id="KW-1185">Reference proteome</keyword>
<dbReference type="Proteomes" id="UP001057455">
    <property type="component" value="Unassembled WGS sequence"/>
</dbReference>
<dbReference type="InterPro" id="IPR007175">
    <property type="entry name" value="Rpr2/Snm1/Rpp21"/>
</dbReference>